<dbReference type="Pfam" id="PF01348">
    <property type="entry name" value="Intron_maturas2"/>
    <property type="match status" value="1"/>
</dbReference>
<reference evidence="2 5" key="2">
    <citation type="submission" date="2019-07" db="EMBL/GenBank/DDBJ databases">
        <title>Whole genome shotgun sequence of Halolactibacillus miurensis NBRC 100873.</title>
        <authorList>
            <person name="Hosoyama A."/>
            <person name="Uohara A."/>
            <person name="Ohji S."/>
            <person name="Ichikawa N."/>
        </authorList>
    </citation>
    <scope>NUCLEOTIDE SEQUENCE [LARGE SCALE GENOMIC DNA]</scope>
    <source>
        <strain evidence="2 5">NBRC 100873</strain>
    </source>
</reference>
<gene>
    <name evidence="2" type="ORF">HMI01_07940</name>
    <name evidence="3" type="ORF">SAMN05421668_10220</name>
</gene>
<organism evidence="3 4">
    <name type="scientific">Halolactibacillus miurensis</name>
    <dbReference type="NCBI Taxonomy" id="306541"/>
    <lineage>
        <taxon>Bacteria</taxon>
        <taxon>Bacillati</taxon>
        <taxon>Bacillota</taxon>
        <taxon>Bacilli</taxon>
        <taxon>Bacillales</taxon>
        <taxon>Bacillaceae</taxon>
        <taxon>Halolactibacillus</taxon>
    </lineage>
</organism>
<sequence length="239" mass="28240">MKDLNYPPLWIVSTSDRMMHAHVLAVLENLGLMFIDFKETSHYHIIFTSDRPVSEVILALRRHHVTLKVKRFEKMMYKGYHIKRAGQSLALTIPIPQLTHLAHCFKYGVYNHHRPESRRFLVYQSIDYIYKRYKDEMTAIHDYYRYATNKIALAKLDHFAYQSLVCTIAHKYRLTKRCARLKLNQVGFQPFSYLNHPSPDCPHTGEPYTLKGVRTVLREVDSLLTTDPTTHHHLKKIFK</sequence>
<protein>
    <submittedName>
        <fullName evidence="3">Type II intron maturase</fullName>
    </submittedName>
</protein>
<proteinExistence type="predicted"/>
<evidence type="ECO:0000259" key="1">
    <source>
        <dbReference type="Pfam" id="PF01348"/>
    </source>
</evidence>
<dbReference type="GO" id="GO:0006397">
    <property type="term" value="P:mRNA processing"/>
    <property type="evidence" value="ECO:0007669"/>
    <property type="project" value="InterPro"/>
</dbReference>
<dbReference type="EMBL" id="FPAI01000002">
    <property type="protein sequence ID" value="SFS40342.1"/>
    <property type="molecule type" value="Genomic_DNA"/>
</dbReference>
<dbReference type="InterPro" id="IPR024937">
    <property type="entry name" value="Domain_X"/>
</dbReference>
<feature type="domain" description="Domain X" evidence="1">
    <location>
        <begin position="92"/>
        <end position="184"/>
    </location>
</feature>
<accession>A0A1I6PJD2</accession>
<dbReference type="EMBL" id="BJWJ01000005">
    <property type="protein sequence ID" value="GEM03806.1"/>
    <property type="molecule type" value="Genomic_DNA"/>
</dbReference>
<evidence type="ECO:0000313" key="4">
    <source>
        <dbReference type="Proteomes" id="UP000199139"/>
    </source>
</evidence>
<dbReference type="GO" id="GO:0005737">
    <property type="term" value="C:cytoplasm"/>
    <property type="evidence" value="ECO:0007669"/>
    <property type="project" value="UniProtKB-ARBA"/>
</dbReference>
<reference evidence="3 4" key="1">
    <citation type="submission" date="2016-10" db="EMBL/GenBank/DDBJ databases">
        <authorList>
            <person name="de Groot N.N."/>
        </authorList>
    </citation>
    <scope>NUCLEOTIDE SEQUENCE [LARGE SCALE GENOMIC DNA]</scope>
    <source>
        <strain evidence="3 4">DSM 17074</strain>
    </source>
</reference>
<name>A0A1I6PJD2_9BACI</name>
<evidence type="ECO:0000313" key="2">
    <source>
        <dbReference type="EMBL" id="GEM03806.1"/>
    </source>
</evidence>
<dbReference type="AlphaFoldDB" id="A0A1I6PJD2"/>
<dbReference type="Proteomes" id="UP000321773">
    <property type="component" value="Unassembled WGS sequence"/>
</dbReference>
<evidence type="ECO:0000313" key="3">
    <source>
        <dbReference type="EMBL" id="SFS40342.1"/>
    </source>
</evidence>
<keyword evidence="5" id="KW-1185">Reference proteome</keyword>
<dbReference type="OrthoDB" id="2974256at2"/>
<dbReference type="Proteomes" id="UP000199139">
    <property type="component" value="Unassembled WGS sequence"/>
</dbReference>
<evidence type="ECO:0000313" key="5">
    <source>
        <dbReference type="Proteomes" id="UP000321773"/>
    </source>
</evidence>